<reference evidence="4 5" key="1">
    <citation type="submission" date="2019-03" db="EMBL/GenBank/DDBJ databases">
        <title>Genomic Encyclopedia of Type Strains, Phase IV (KMG-IV): sequencing the most valuable type-strain genomes for metagenomic binning, comparative biology and taxonomic classification.</title>
        <authorList>
            <person name="Goeker M."/>
        </authorList>
    </citation>
    <scope>NUCLEOTIDE SEQUENCE [LARGE SCALE GENOMIC DNA]</scope>
    <source>
        <strain evidence="4 5">DSM 102969</strain>
    </source>
</reference>
<dbReference type="Pfam" id="PF05065">
    <property type="entry name" value="Phage_capsid"/>
    <property type="match status" value="1"/>
</dbReference>
<evidence type="ECO:0000256" key="1">
    <source>
        <dbReference type="ARBA" id="ARBA00004328"/>
    </source>
</evidence>
<comment type="subcellular location">
    <subcellularLocation>
        <location evidence="1">Virion</location>
    </subcellularLocation>
</comment>
<feature type="region of interest" description="Disordered" evidence="2">
    <location>
        <begin position="1"/>
        <end position="29"/>
    </location>
</feature>
<evidence type="ECO:0000313" key="5">
    <source>
        <dbReference type="Proteomes" id="UP000294547"/>
    </source>
</evidence>
<dbReference type="AlphaFoldDB" id="A0A4R6RGM9"/>
<dbReference type="InterPro" id="IPR024455">
    <property type="entry name" value="Phage_capsid"/>
</dbReference>
<dbReference type="OrthoDB" id="9786516at2"/>
<dbReference type="SUPFAM" id="SSF56563">
    <property type="entry name" value="Major capsid protein gp5"/>
    <property type="match status" value="1"/>
</dbReference>
<feature type="domain" description="Phage capsid-like C-terminal" evidence="3">
    <location>
        <begin position="123"/>
        <end position="394"/>
    </location>
</feature>
<dbReference type="RefSeq" id="WP_126541437.1">
    <property type="nucleotide sequence ID" value="NZ_BSPM01000004.1"/>
</dbReference>
<evidence type="ECO:0000313" key="4">
    <source>
        <dbReference type="EMBL" id="TDP85601.1"/>
    </source>
</evidence>
<gene>
    <name evidence="4" type="ORF">EDD54_2456</name>
</gene>
<protein>
    <submittedName>
        <fullName evidence="4">HK97 family phage major capsid protein</fullName>
    </submittedName>
</protein>
<accession>A0A4R6RGM9</accession>
<keyword evidence="5" id="KW-1185">Reference proteome</keyword>
<proteinExistence type="predicted"/>
<dbReference type="Gene3D" id="3.30.2400.10">
    <property type="entry name" value="Major capsid protein gp5"/>
    <property type="match status" value="1"/>
</dbReference>
<sequence>MTNHSPIETRSALPIETRDDPGTGGTGDPIAAAVAAVEEIRSAVTGSAAETRTAVEGLRTDLAAFRTRLEAVEVRANRPGATAANPAEPPIERRAFTGFLRGGREILTPEEVRTLRVADDTAGGYLAPTEFVSEVIKGIVQFSPVRQVATVRTTGSGSVTLPKRSGTITGRWVDETEDRTGTEGTYGAAVIPVREAAFYIDVSTRLLEDAAVNIEAELAADAAEEAGRLEGAAFVTGDGVKAPMGFMSDTGVGYTANGHATTLGADALISLMYAMPAAYRNAGTWVMNGTTLATIRKLKDGQNNYLWQPSYTAGQPETILGRPVVESPDMPDIASGAYPIAFGDFARGYRIYDRLALSVLRDPYSLATAGKVRFHFRRRTGGGVVLAEALRKLKMATS</sequence>
<name>A0A4R6RGM9_9HYPH</name>
<dbReference type="Gene3D" id="3.30.2320.10">
    <property type="entry name" value="hypothetical protein PF0899 domain"/>
    <property type="match status" value="1"/>
</dbReference>
<dbReference type="NCBIfam" id="TIGR01554">
    <property type="entry name" value="major_cap_HK97"/>
    <property type="match status" value="1"/>
</dbReference>
<organism evidence="4 5">
    <name type="scientific">Oharaeibacter diazotrophicus</name>
    <dbReference type="NCBI Taxonomy" id="1920512"/>
    <lineage>
        <taxon>Bacteria</taxon>
        <taxon>Pseudomonadati</taxon>
        <taxon>Pseudomonadota</taxon>
        <taxon>Alphaproteobacteria</taxon>
        <taxon>Hyphomicrobiales</taxon>
        <taxon>Pleomorphomonadaceae</taxon>
        <taxon>Oharaeibacter</taxon>
    </lineage>
</organism>
<dbReference type="EMBL" id="SNXY01000007">
    <property type="protein sequence ID" value="TDP85601.1"/>
    <property type="molecule type" value="Genomic_DNA"/>
</dbReference>
<comment type="caution">
    <text evidence="4">The sequence shown here is derived from an EMBL/GenBank/DDBJ whole genome shotgun (WGS) entry which is preliminary data.</text>
</comment>
<dbReference type="InterPro" id="IPR054612">
    <property type="entry name" value="Phage_capsid-like_C"/>
</dbReference>
<evidence type="ECO:0000256" key="2">
    <source>
        <dbReference type="SAM" id="MobiDB-lite"/>
    </source>
</evidence>
<dbReference type="Proteomes" id="UP000294547">
    <property type="component" value="Unassembled WGS sequence"/>
</dbReference>
<evidence type="ECO:0000259" key="3">
    <source>
        <dbReference type="Pfam" id="PF05065"/>
    </source>
</evidence>